<dbReference type="KEGG" id="msx:AU14_01885"/>
<gene>
    <name evidence="1" type="ORF">AU14_01885</name>
</gene>
<protein>
    <recommendedName>
        <fullName evidence="3">Lipoprotein</fullName>
    </recommendedName>
</protein>
<dbReference type="OrthoDB" id="6372241at2"/>
<proteinExistence type="predicted"/>
<evidence type="ECO:0000313" key="2">
    <source>
        <dbReference type="Proteomes" id="UP000061489"/>
    </source>
</evidence>
<keyword evidence="2" id="KW-1185">Reference proteome</keyword>
<name>W5YL58_9GAMM</name>
<dbReference type="EMBL" id="CP007151">
    <property type="protein sequence ID" value="AHI29937.1"/>
    <property type="molecule type" value="Genomic_DNA"/>
</dbReference>
<dbReference type="HOGENOM" id="CLU_1097556_0_0_6"/>
<dbReference type="RefSeq" id="WP_041338413.1">
    <property type="nucleotide sequence ID" value="NZ_CP007151.1"/>
</dbReference>
<dbReference type="Proteomes" id="UP000061489">
    <property type="component" value="Chromosome"/>
</dbReference>
<evidence type="ECO:0000313" key="1">
    <source>
        <dbReference type="EMBL" id="AHI29937.1"/>
    </source>
</evidence>
<dbReference type="AlphaFoldDB" id="W5YL58"/>
<dbReference type="PROSITE" id="PS51257">
    <property type="entry name" value="PROKAR_LIPOPROTEIN"/>
    <property type="match status" value="1"/>
</dbReference>
<evidence type="ECO:0008006" key="3">
    <source>
        <dbReference type="Google" id="ProtNLM"/>
    </source>
</evidence>
<organism evidence="1 2">
    <name type="scientific">Marinobacter similis</name>
    <dbReference type="NCBI Taxonomy" id="1420916"/>
    <lineage>
        <taxon>Bacteria</taxon>
        <taxon>Pseudomonadati</taxon>
        <taxon>Pseudomonadota</taxon>
        <taxon>Gammaproteobacteria</taxon>
        <taxon>Pseudomonadales</taxon>
        <taxon>Marinobacteraceae</taxon>
        <taxon>Marinobacter</taxon>
    </lineage>
</organism>
<reference evidence="1 2" key="1">
    <citation type="journal article" date="2014" name="Genome Announc.">
        <title>Draft Genome Sequences of Marinobacter similis A3d10T and Marinobacter salarius R9SW1T.</title>
        <authorList>
            <person name="Ivanova E.P."/>
            <person name="Ng H.J."/>
            <person name="Webb H.K."/>
            <person name="Feng G."/>
            <person name="Oshima K."/>
            <person name="Hattori M."/>
            <person name="Ohkuma M."/>
            <person name="Sergeev A.F."/>
            <person name="Mikhailov V.V."/>
            <person name="Crawford R.J."/>
            <person name="Sawabe T."/>
        </authorList>
    </citation>
    <scope>NUCLEOTIDE SEQUENCE [LARGE SCALE GENOMIC DNA]</scope>
    <source>
        <strain evidence="1 2">A3d10</strain>
    </source>
</reference>
<sequence length="253" mass="26037">MFKGIKTTALRSTPILMGFLLVACGGGGGGGSSSSGVTAETSVKLAPGAFSTEIGFPDGSTVDAATLLSPSGDFVVFVDFDDITVGTLQFGNNSSITGSGTDYYYDASWETQSGTISGRASSTSEATIKATAPGYESNSTLLRDDQYSDLGVTLAQLSGTYTMDVTGVYRTTVTISADGTVTGSDETGCVFNGNVDIPDTEFNVYEVSYTASNCPESERNGQYSGLGAYDPDLAEIEFAGADGEVAAFFIGSK</sequence>
<accession>W5YL58</accession>